<accession>A0A2L2SR06</accession>
<name>A0A2L2SR06_9HYPO</name>
<dbReference type="Proteomes" id="UP000245910">
    <property type="component" value="Chromosome IIII"/>
</dbReference>
<feature type="region of interest" description="Disordered" evidence="1">
    <location>
        <begin position="1"/>
        <end position="52"/>
    </location>
</feature>
<dbReference type="AlphaFoldDB" id="A0A2L2SR06"/>
<evidence type="ECO:0000313" key="2">
    <source>
        <dbReference type="EMBL" id="CEI40834.1"/>
    </source>
</evidence>
<evidence type="ECO:0000256" key="1">
    <source>
        <dbReference type="SAM" id="MobiDB-lite"/>
    </source>
</evidence>
<evidence type="ECO:0000313" key="3">
    <source>
        <dbReference type="Proteomes" id="UP000245910"/>
    </source>
</evidence>
<organism evidence="2 3">
    <name type="scientific">Fusarium venenatum</name>
    <dbReference type="NCBI Taxonomy" id="56646"/>
    <lineage>
        <taxon>Eukaryota</taxon>
        <taxon>Fungi</taxon>
        <taxon>Dikarya</taxon>
        <taxon>Ascomycota</taxon>
        <taxon>Pezizomycotina</taxon>
        <taxon>Sordariomycetes</taxon>
        <taxon>Hypocreomycetidae</taxon>
        <taxon>Hypocreales</taxon>
        <taxon>Nectriaceae</taxon>
        <taxon>Fusarium</taxon>
    </lineage>
</organism>
<keyword evidence="3" id="KW-1185">Reference proteome</keyword>
<proteinExistence type="predicted"/>
<reference evidence="3" key="1">
    <citation type="submission" date="2014-10" db="EMBL/GenBank/DDBJ databases">
        <authorList>
            <person name="King R."/>
        </authorList>
    </citation>
    <scope>NUCLEOTIDE SEQUENCE [LARGE SCALE GENOMIC DNA]</scope>
    <source>
        <strain evidence="3">A3/5</strain>
    </source>
</reference>
<protein>
    <submittedName>
        <fullName evidence="2">Uncharacterized protein</fullName>
    </submittedName>
</protein>
<dbReference type="EMBL" id="LN649232">
    <property type="protein sequence ID" value="CEI40834.1"/>
    <property type="molecule type" value="Genomic_DNA"/>
</dbReference>
<sequence length="76" mass="7811">MSMGLSAPHSVLKHGASDGQTRAGGVVKPHGCLNRSEDRLASSDNGTKTKASGAKILTESVGDVEKARVNEACGIY</sequence>